<dbReference type="PANTHER" id="PTHR47989">
    <property type="entry name" value="OS01G0750732 PROTEIN"/>
    <property type="match status" value="1"/>
</dbReference>
<keyword evidence="3" id="KW-0808">Transferase</keyword>
<dbReference type="CDD" id="cd00293">
    <property type="entry name" value="USP-like"/>
    <property type="match status" value="1"/>
</dbReference>
<name>A0AAV0F8L9_9ASTE</name>
<dbReference type="GO" id="GO:0004713">
    <property type="term" value="F:protein tyrosine kinase activity"/>
    <property type="evidence" value="ECO:0007669"/>
    <property type="project" value="InterPro"/>
</dbReference>
<dbReference type="InterPro" id="IPR020635">
    <property type="entry name" value="Tyr_kinase_cat_dom"/>
</dbReference>
<dbReference type="InterPro" id="IPR014729">
    <property type="entry name" value="Rossmann-like_a/b/a_fold"/>
</dbReference>
<dbReference type="InterPro" id="IPR008266">
    <property type="entry name" value="Tyr_kinase_AS"/>
</dbReference>
<dbReference type="PANTHER" id="PTHR47989:SF14">
    <property type="entry name" value="INACTIVE PROTEIN KINASE SELMODRAFT_444075"/>
    <property type="match status" value="1"/>
</dbReference>
<evidence type="ECO:0000259" key="10">
    <source>
        <dbReference type="PROSITE" id="PS50011"/>
    </source>
</evidence>
<keyword evidence="5" id="KW-0418">Kinase</keyword>
<dbReference type="Gene3D" id="3.40.50.620">
    <property type="entry name" value="HUPs"/>
    <property type="match status" value="1"/>
</dbReference>
<evidence type="ECO:0000256" key="6">
    <source>
        <dbReference type="ARBA" id="ARBA00022840"/>
    </source>
</evidence>
<keyword evidence="2" id="KW-0723">Serine/threonine-protein kinase</keyword>
<organism evidence="11 12">
    <name type="scientific">Cuscuta epithymum</name>
    <dbReference type="NCBI Taxonomy" id="186058"/>
    <lineage>
        <taxon>Eukaryota</taxon>
        <taxon>Viridiplantae</taxon>
        <taxon>Streptophyta</taxon>
        <taxon>Embryophyta</taxon>
        <taxon>Tracheophyta</taxon>
        <taxon>Spermatophyta</taxon>
        <taxon>Magnoliopsida</taxon>
        <taxon>eudicotyledons</taxon>
        <taxon>Gunneridae</taxon>
        <taxon>Pentapetalae</taxon>
        <taxon>asterids</taxon>
        <taxon>lamiids</taxon>
        <taxon>Solanales</taxon>
        <taxon>Convolvulaceae</taxon>
        <taxon>Cuscuteae</taxon>
        <taxon>Cuscuta</taxon>
        <taxon>Cuscuta subgen. Cuscuta</taxon>
    </lineage>
</organism>
<dbReference type="Gene3D" id="1.10.510.10">
    <property type="entry name" value="Transferase(Phosphotransferase) domain 1"/>
    <property type="match status" value="1"/>
</dbReference>
<dbReference type="InterPro" id="IPR001245">
    <property type="entry name" value="Ser-Thr/Tyr_kinase_cat_dom"/>
</dbReference>
<dbReference type="Gene3D" id="3.30.200.20">
    <property type="entry name" value="Phosphorylase Kinase, domain 1"/>
    <property type="match status" value="1"/>
</dbReference>
<dbReference type="SMART" id="SM00219">
    <property type="entry name" value="TyrKc"/>
    <property type="match status" value="1"/>
</dbReference>
<dbReference type="Pfam" id="PF07714">
    <property type="entry name" value="PK_Tyr_Ser-Thr"/>
    <property type="match status" value="1"/>
</dbReference>
<comment type="catalytic activity">
    <reaction evidence="8">
        <text>L-seryl-[protein] + ATP = O-phospho-L-seryl-[protein] + ADP + H(+)</text>
        <dbReference type="Rhea" id="RHEA:17989"/>
        <dbReference type="Rhea" id="RHEA-COMP:9863"/>
        <dbReference type="Rhea" id="RHEA-COMP:11604"/>
        <dbReference type="ChEBI" id="CHEBI:15378"/>
        <dbReference type="ChEBI" id="CHEBI:29999"/>
        <dbReference type="ChEBI" id="CHEBI:30616"/>
        <dbReference type="ChEBI" id="CHEBI:83421"/>
        <dbReference type="ChEBI" id="CHEBI:456216"/>
        <dbReference type="EC" id="2.7.11.1"/>
    </reaction>
</comment>
<dbReference type="InterPro" id="IPR000719">
    <property type="entry name" value="Prot_kinase_dom"/>
</dbReference>
<evidence type="ECO:0000256" key="4">
    <source>
        <dbReference type="ARBA" id="ARBA00022741"/>
    </source>
</evidence>
<dbReference type="PROSITE" id="PS00109">
    <property type="entry name" value="PROTEIN_KINASE_TYR"/>
    <property type="match status" value="1"/>
</dbReference>
<dbReference type="Proteomes" id="UP001152523">
    <property type="component" value="Unassembled WGS sequence"/>
</dbReference>
<dbReference type="FunFam" id="3.30.200.20:FF:000162">
    <property type="entry name" value="Adenine nucleotide alpha hydrolase-like domain kinase"/>
    <property type="match status" value="1"/>
</dbReference>
<keyword evidence="12" id="KW-1185">Reference proteome</keyword>
<evidence type="ECO:0000256" key="3">
    <source>
        <dbReference type="ARBA" id="ARBA00022679"/>
    </source>
</evidence>
<dbReference type="SUPFAM" id="SSF56112">
    <property type="entry name" value="Protein kinase-like (PK-like)"/>
    <property type="match status" value="1"/>
</dbReference>
<dbReference type="PROSITE" id="PS50011">
    <property type="entry name" value="PROTEIN_KINASE_DOM"/>
    <property type="match status" value="1"/>
</dbReference>
<reference evidence="11" key="1">
    <citation type="submission" date="2022-07" db="EMBL/GenBank/DDBJ databases">
        <authorList>
            <person name="Macas J."/>
            <person name="Novak P."/>
            <person name="Neumann P."/>
        </authorList>
    </citation>
    <scope>NUCLEOTIDE SEQUENCE</scope>
</reference>
<comment type="caution">
    <text evidence="11">The sequence shown here is derived from an EMBL/GenBank/DDBJ whole genome shotgun (WGS) entry which is preliminary data.</text>
</comment>
<feature type="domain" description="Protein kinase" evidence="10">
    <location>
        <begin position="335"/>
        <end position="623"/>
    </location>
</feature>
<dbReference type="FunFam" id="1.10.510.10:FF:001023">
    <property type="entry name" value="Os07g0541700 protein"/>
    <property type="match status" value="1"/>
</dbReference>
<feature type="region of interest" description="Disordered" evidence="9">
    <location>
        <begin position="627"/>
        <end position="650"/>
    </location>
</feature>
<keyword evidence="4" id="KW-0547">Nucleotide-binding</keyword>
<evidence type="ECO:0000256" key="7">
    <source>
        <dbReference type="ARBA" id="ARBA00047899"/>
    </source>
</evidence>
<evidence type="ECO:0000313" key="12">
    <source>
        <dbReference type="Proteomes" id="UP001152523"/>
    </source>
</evidence>
<dbReference type="GO" id="GO:0005524">
    <property type="term" value="F:ATP binding"/>
    <property type="evidence" value="ECO:0007669"/>
    <property type="project" value="UniProtKB-KW"/>
</dbReference>
<accession>A0AAV0F8L9</accession>
<evidence type="ECO:0000313" key="11">
    <source>
        <dbReference type="EMBL" id="CAH9131861.1"/>
    </source>
</evidence>
<evidence type="ECO:0000256" key="5">
    <source>
        <dbReference type="ARBA" id="ARBA00022777"/>
    </source>
</evidence>
<proteinExistence type="predicted"/>
<sequence>MLPPKSDLRASSMPHVVAPSERVIVAVKAEKVIAKAALAWALSHVARPGDCITLLAVVPEQKTAERKWFWGFPKLNGDRRRDLVNSADRICQITDSCSQMVLQFNDQIDVRVRIKVVSATFAGAVAAEAKSIGASWVILDKKLKHELKVCVEGLRCNVVVIKAGSHPKVLRLNLGCSEEWPPQTPFFSAHSSPILDHLNPHGYSQRMKHSTPVSSPEDPTSPLYNMRTTPPQNLSVLLCQHNPLYEGPNNNKNTGRFYKESDFERGRGTKAMDSIGEKVVTLSSRSGIREAVSLGSKVSSKPPPLCSTCQLIAPSFGKPPREFPYEELEEATDGFSSKNFLAEGRVGLVHKGILKDGVVVAVKQIKFLGSQADADFSREVRVLSCAQHRNVVLLIGFCIQRNRMLLVYEYICHKSLDFHLHGNSGKAPDWPSRLKIATGTARGLRYLHEDCRVGCIVHRDLRPKNILLTHDFEPLVTDFGLARFHSEWDFSDDKHHLGTSGYLAPEFFTHGKVTEKVDIYAFGLVLLELITGKRTSDFLLYHKWKNILLGNHYYPSAKVDPIHILAYKHQLLDSNLASTQLQNLPREVHAMGFAASLCLQREPHMRPPMSKIIRVLEGGAAVLPPDLDSNVDSERNRLPESRRHCRRLSY</sequence>
<dbReference type="GO" id="GO:0004674">
    <property type="term" value="F:protein serine/threonine kinase activity"/>
    <property type="evidence" value="ECO:0007669"/>
    <property type="project" value="UniProtKB-KW"/>
</dbReference>
<keyword evidence="6" id="KW-0067">ATP-binding</keyword>
<dbReference type="EMBL" id="CAMAPF010000967">
    <property type="protein sequence ID" value="CAH9131861.1"/>
    <property type="molecule type" value="Genomic_DNA"/>
</dbReference>
<dbReference type="EC" id="2.7.11.1" evidence="1"/>
<dbReference type="InterPro" id="IPR011009">
    <property type="entry name" value="Kinase-like_dom_sf"/>
</dbReference>
<evidence type="ECO:0000256" key="1">
    <source>
        <dbReference type="ARBA" id="ARBA00012513"/>
    </source>
</evidence>
<comment type="catalytic activity">
    <reaction evidence="7">
        <text>L-threonyl-[protein] + ATP = O-phospho-L-threonyl-[protein] + ADP + H(+)</text>
        <dbReference type="Rhea" id="RHEA:46608"/>
        <dbReference type="Rhea" id="RHEA-COMP:11060"/>
        <dbReference type="Rhea" id="RHEA-COMP:11605"/>
        <dbReference type="ChEBI" id="CHEBI:15378"/>
        <dbReference type="ChEBI" id="CHEBI:30013"/>
        <dbReference type="ChEBI" id="CHEBI:30616"/>
        <dbReference type="ChEBI" id="CHEBI:61977"/>
        <dbReference type="ChEBI" id="CHEBI:456216"/>
        <dbReference type="EC" id="2.7.11.1"/>
    </reaction>
</comment>
<evidence type="ECO:0000256" key="2">
    <source>
        <dbReference type="ARBA" id="ARBA00022527"/>
    </source>
</evidence>
<feature type="compositionally biased region" description="Basic and acidic residues" evidence="9">
    <location>
        <begin position="632"/>
        <end position="642"/>
    </location>
</feature>
<protein>
    <recommendedName>
        <fullName evidence="1">non-specific serine/threonine protein kinase</fullName>
        <ecNumber evidence="1">2.7.11.1</ecNumber>
    </recommendedName>
</protein>
<evidence type="ECO:0000256" key="8">
    <source>
        <dbReference type="ARBA" id="ARBA00048679"/>
    </source>
</evidence>
<dbReference type="AlphaFoldDB" id="A0AAV0F8L9"/>
<gene>
    <name evidence="11" type="ORF">CEPIT_LOCUS31723</name>
</gene>
<evidence type="ECO:0000256" key="9">
    <source>
        <dbReference type="SAM" id="MobiDB-lite"/>
    </source>
</evidence>